<comment type="caution">
    <text evidence="1">The sequence shown here is derived from an EMBL/GenBank/DDBJ whole genome shotgun (WGS) entry which is preliminary data.</text>
</comment>
<dbReference type="EMBL" id="JBHSBH010000007">
    <property type="protein sequence ID" value="MFC3996541.1"/>
    <property type="molecule type" value="Genomic_DNA"/>
</dbReference>
<name>A0ABV8FPD4_9ACTN</name>
<proteinExistence type="predicted"/>
<evidence type="ECO:0000313" key="1">
    <source>
        <dbReference type="EMBL" id="MFC3996541.1"/>
    </source>
</evidence>
<gene>
    <name evidence="1" type="ORF">ACFOVU_11485</name>
</gene>
<accession>A0ABV8FPD4</accession>
<protein>
    <recommendedName>
        <fullName evidence="3">Amidohydrolase</fullName>
    </recommendedName>
</protein>
<organism evidence="1 2">
    <name type="scientific">Nocardiopsis sediminis</name>
    <dbReference type="NCBI Taxonomy" id="1778267"/>
    <lineage>
        <taxon>Bacteria</taxon>
        <taxon>Bacillati</taxon>
        <taxon>Actinomycetota</taxon>
        <taxon>Actinomycetes</taxon>
        <taxon>Streptosporangiales</taxon>
        <taxon>Nocardiopsidaceae</taxon>
        <taxon>Nocardiopsis</taxon>
    </lineage>
</organism>
<dbReference type="Proteomes" id="UP001595847">
    <property type="component" value="Unassembled WGS sequence"/>
</dbReference>
<evidence type="ECO:0008006" key="3">
    <source>
        <dbReference type="Google" id="ProtNLM"/>
    </source>
</evidence>
<dbReference type="RefSeq" id="WP_378532682.1">
    <property type="nucleotide sequence ID" value="NZ_JBHSBH010000007.1"/>
</dbReference>
<evidence type="ECO:0000313" key="2">
    <source>
        <dbReference type="Proteomes" id="UP001595847"/>
    </source>
</evidence>
<keyword evidence="2" id="KW-1185">Reference proteome</keyword>
<sequence length="60" mass="6647">MSAVISPDAHGGTLPDEDIAVVRGLELDVDTFTPAAEFERRLEPLRIVGPHLPKHMSRRE</sequence>
<reference evidence="2" key="1">
    <citation type="journal article" date="2019" name="Int. J. Syst. Evol. Microbiol.">
        <title>The Global Catalogue of Microorganisms (GCM) 10K type strain sequencing project: providing services to taxonomists for standard genome sequencing and annotation.</title>
        <authorList>
            <consortium name="The Broad Institute Genomics Platform"/>
            <consortium name="The Broad Institute Genome Sequencing Center for Infectious Disease"/>
            <person name="Wu L."/>
            <person name="Ma J."/>
        </authorList>
    </citation>
    <scope>NUCLEOTIDE SEQUENCE [LARGE SCALE GENOMIC DNA]</scope>
    <source>
        <strain evidence="2">TBRC 1826</strain>
    </source>
</reference>